<proteinExistence type="predicted"/>
<name>A0A392UPJ0_9FABA</name>
<dbReference type="AlphaFoldDB" id="A0A392UPJ0"/>
<dbReference type="Proteomes" id="UP000265520">
    <property type="component" value="Unassembled WGS sequence"/>
</dbReference>
<dbReference type="EMBL" id="LXQA010856754">
    <property type="protein sequence ID" value="MCI74260.1"/>
    <property type="molecule type" value="Genomic_DNA"/>
</dbReference>
<organism evidence="1 2">
    <name type="scientific">Trifolium medium</name>
    <dbReference type="NCBI Taxonomy" id="97028"/>
    <lineage>
        <taxon>Eukaryota</taxon>
        <taxon>Viridiplantae</taxon>
        <taxon>Streptophyta</taxon>
        <taxon>Embryophyta</taxon>
        <taxon>Tracheophyta</taxon>
        <taxon>Spermatophyta</taxon>
        <taxon>Magnoliopsida</taxon>
        <taxon>eudicotyledons</taxon>
        <taxon>Gunneridae</taxon>
        <taxon>Pentapetalae</taxon>
        <taxon>rosids</taxon>
        <taxon>fabids</taxon>
        <taxon>Fabales</taxon>
        <taxon>Fabaceae</taxon>
        <taxon>Papilionoideae</taxon>
        <taxon>50 kb inversion clade</taxon>
        <taxon>NPAAA clade</taxon>
        <taxon>Hologalegina</taxon>
        <taxon>IRL clade</taxon>
        <taxon>Trifolieae</taxon>
        <taxon>Trifolium</taxon>
    </lineage>
</organism>
<comment type="caution">
    <text evidence="1">The sequence shown here is derived from an EMBL/GenBank/DDBJ whole genome shotgun (WGS) entry which is preliminary data.</text>
</comment>
<sequence length="41" mass="4909">KIQDFAYMRMLKELQELNYEVENGHENDKVSNMKSSKIMES</sequence>
<keyword evidence="2" id="KW-1185">Reference proteome</keyword>
<accession>A0A392UPJ0</accession>
<evidence type="ECO:0000313" key="1">
    <source>
        <dbReference type="EMBL" id="MCI74260.1"/>
    </source>
</evidence>
<feature type="non-terminal residue" evidence="1">
    <location>
        <position position="1"/>
    </location>
</feature>
<reference evidence="1 2" key="1">
    <citation type="journal article" date="2018" name="Front. Plant Sci.">
        <title>Red Clover (Trifolium pratense) and Zigzag Clover (T. medium) - A Picture of Genomic Similarities and Differences.</title>
        <authorList>
            <person name="Dluhosova J."/>
            <person name="Istvanek J."/>
            <person name="Nedelnik J."/>
            <person name="Repkova J."/>
        </authorList>
    </citation>
    <scope>NUCLEOTIDE SEQUENCE [LARGE SCALE GENOMIC DNA]</scope>
    <source>
        <strain evidence="2">cv. 10/8</strain>
        <tissue evidence="1">Leaf</tissue>
    </source>
</reference>
<evidence type="ECO:0000313" key="2">
    <source>
        <dbReference type="Proteomes" id="UP000265520"/>
    </source>
</evidence>
<protein>
    <submittedName>
        <fullName evidence="1">Uncharacterized protein</fullName>
    </submittedName>
</protein>